<dbReference type="OrthoDB" id="329835at2759"/>
<evidence type="ECO:0000313" key="1">
    <source>
        <dbReference type="EMBL" id="KAF2502106.1"/>
    </source>
</evidence>
<sequence length="115" mass="12940">MKWLLNNRTDFSDNGWAQLLPKENFEFAVLDGNHFTMMKDAHGVTLGKLIEQPFAPVSRRPCDEGRLCQPIGVAHELEADDYYHGGFIPKGTMAPLTGESYQRTLHILPNVELGL</sequence>
<gene>
    <name evidence="1" type="ORF">BU16DRAFT_587222</name>
</gene>
<dbReference type="Proteomes" id="UP000799750">
    <property type="component" value="Unassembled WGS sequence"/>
</dbReference>
<dbReference type="EMBL" id="MU004181">
    <property type="protein sequence ID" value="KAF2502106.1"/>
    <property type="molecule type" value="Genomic_DNA"/>
</dbReference>
<organism evidence="1 2">
    <name type="scientific">Lophium mytilinum</name>
    <dbReference type="NCBI Taxonomy" id="390894"/>
    <lineage>
        <taxon>Eukaryota</taxon>
        <taxon>Fungi</taxon>
        <taxon>Dikarya</taxon>
        <taxon>Ascomycota</taxon>
        <taxon>Pezizomycotina</taxon>
        <taxon>Dothideomycetes</taxon>
        <taxon>Pleosporomycetidae</taxon>
        <taxon>Mytilinidiales</taxon>
        <taxon>Mytilinidiaceae</taxon>
        <taxon>Lophium</taxon>
    </lineage>
</organism>
<dbReference type="Gene3D" id="3.40.50.1820">
    <property type="entry name" value="alpha/beta hydrolase"/>
    <property type="match status" value="1"/>
</dbReference>
<dbReference type="AlphaFoldDB" id="A0A6A6RCK5"/>
<keyword evidence="2" id="KW-1185">Reference proteome</keyword>
<protein>
    <submittedName>
        <fullName evidence="1">Uncharacterized protein</fullName>
    </submittedName>
</protein>
<accession>A0A6A6RCK5</accession>
<evidence type="ECO:0000313" key="2">
    <source>
        <dbReference type="Proteomes" id="UP000799750"/>
    </source>
</evidence>
<name>A0A6A6RCK5_9PEZI</name>
<reference evidence="1" key="1">
    <citation type="journal article" date="2020" name="Stud. Mycol.">
        <title>101 Dothideomycetes genomes: a test case for predicting lifestyles and emergence of pathogens.</title>
        <authorList>
            <person name="Haridas S."/>
            <person name="Albert R."/>
            <person name="Binder M."/>
            <person name="Bloem J."/>
            <person name="Labutti K."/>
            <person name="Salamov A."/>
            <person name="Andreopoulos B."/>
            <person name="Baker S."/>
            <person name="Barry K."/>
            <person name="Bills G."/>
            <person name="Bluhm B."/>
            <person name="Cannon C."/>
            <person name="Castanera R."/>
            <person name="Culley D."/>
            <person name="Daum C."/>
            <person name="Ezra D."/>
            <person name="Gonzalez J."/>
            <person name="Henrissat B."/>
            <person name="Kuo A."/>
            <person name="Liang C."/>
            <person name="Lipzen A."/>
            <person name="Lutzoni F."/>
            <person name="Magnuson J."/>
            <person name="Mondo S."/>
            <person name="Nolan M."/>
            <person name="Ohm R."/>
            <person name="Pangilinan J."/>
            <person name="Park H.-J."/>
            <person name="Ramirez L."/>
            <person name="Alfaro M."/>
            <person name="Sun H."/>
            <person name="Tritt A."/>
            <person name="Yoshinaga Y."/>
            <person name="Zwiers L.-H."/>
            <person name="Turgeon B."/>
            <person name="Goodwin S."/>
            <person name="Spatafora J."/>
            <person name="Crous P."/>
            <person name="Grigoriev I."/>
        </authorList>
    </citation>
    <scope>NUCLEOTIDE SEQUENCE</scope>
    <source>
        <strain evidence="1">CBS 269.34</strain>
    </source>
</reference>
<proteinExistence type="predicted"/>
<dbReference type="InterPro" id="IPR029058">
    <property type="entry name" value="AB_hydrolase_fold"/>
</dbReference>